<organism evidence="1 2">
    <name type="scientific">Tilletia caries</name>
    <name type="common">wheat bunt fungus</name>
    <dbReference type="NCBI Taxonomy" id="13290"/>
    <lineage>
        <taxon>Eukaryota</taxon>
        <taxon>Fungi</taxon>
        <taxon>Dikarya</taxon>
        <taxon>Basidiomycota</taxon>
        <taxon>Ustilaginomycotina</taxon>
        <taxon>Exobasidiomycetes</taxon>
        <taxon>Tilletiales</taxon>
        <taxon>Tilletiaceae</taxon>
        <taxon>Tilletia</taxon>
    </lineage>
</organism>
<name>A0A177TZ72_9BASI</name>
<sequence length="82" mass="8894">MLPRVGESGSEHLTTEPTSHPGPDLMAHIYYIYQVPWAEHTGTLGFDLPGNRIPGARVPRAYSALGPSLRQVPDVLVKSSSL</sequence>
<proteinExistence type="predicted"/>
<evidence type="ECO:0000313" key="2">
    <source>
        <dbReference type="Proteomes" id="UP000077671"/>
    </source>
</evidence>
<gene>
    <name evidence="1" type="ORF">A4X03_0g8850</name>
</gene>
<reference evidence="1" key="1">
    <citation type="submission" date="2016-04" db="EMBL/GenBank/DDBJ databases">
        <authorList>
            <person name="Nguyen H.D."/>
            <person name="Kesanakurti P."/>
            <person name="Cullis J."/>
            <person name="Levesque C.A."/>
            <person name="Hambleton S."/>
        </authorList>
    </citation>
    <scope>NUCLEOTIDE SEQUENCE</scope>
    <source>
        <strain evidence="1">DAOMC 238032</strain>
    </source>
</reference>
<protein>
    <submittedName>
        <fullName evidence="1">Uncharacterized protein</fullName>
    </submittedName>
</protein>
<evidence type="ECO:0000313" key="1">
    <source>
        <dbReference type="EMBL" id="KAE8238484.1"/>
    </source>
</evidence>
<comment type="caution">
    <text evidence="1">The sequence shown here is derived from an EMBL/GenBank/DDBJ whole genome shotgun (WGS) entry which is preliminary data.</text>
</comment>
<dbReference type="Proteomes" id="UP000077671">
    <property type="component" value="Unassembled WGS sequence"/>
</dbReference>
<dbReference type="EMBL" id="LWDD02002984">
    <property type="protein sequence ID" value="KAE8238484.1"/>
    <property type="molecule type" value="Genomic_DNA"/>
</dbReference>
<reference evidence="1" key="2">
    <citation type="journal article" date="2019" name="IMA Fungus">
        <title>Genome sequencing and comparison of five Tilletia species to identify candidate genes for the detection of regulated species infecting wheat.</title>
        <authorList>
            <person name="Nguyen H.D.T."/>
            <person name="Sultana T."/>
            <person name="Kesanakurti P."/>
            <person name="Hambleton S."/>
        </authorList>
    </citation>
    <scope>NUCLEOTIDE SEQUENCE</scope>
    <source>
        <strain evidence="1">DAOMC 238032</strain>
    </source>
</reference>
<accession>A0A177TZ72</accession>
<dbReference type="AlphaFoldDB" id="A0A177TZ72"/>